<protein>
    <submittedName>
        <fullName evidence="1">Uncharacterized protein</fullName>
    </submittedName>
</protein>
<reference evidence="1" key="1">
    <citation type="submission" date="2014-11" db="EMBL/GenBank/DDBJ databases">
        <authorList>
            <person name="Amaro Gonzalez C."/>
        </authorList>
    </citation>
    <scope>NUCLEOTIDE SEQUENCE</scope>
</reference>
<dbReference type="EMBL" id="GBXM01045990">
    <property type="protein sequence ID" value="JAH62587.1"/>
    <property type="molecule type" value="Transcribed_RNA"/>
</dbReference>
<proteinExistence type="predicted"/>
<evidence type="ECO:0000313" key="1">
    <source>
        <dbReference type="EMBL" id="JAH62587.1"/>
    </source>
</evidence>
<organism evidence="1">
    <name type="scientific">Anguilla anguilla</name>
    <name type="common">European freshwater eel</name>
    <name type="synonym">Muraena anguilla</name>
    <dbReference type="NCBI Taxonomy" id="7936"/>
    <lineage>
        <taxon>Eukaryota</taxon>
        <taxon>Metazoa</taxon>
        <taxon>Chordata</taxon>
        <taxon>Craniata</taxon>
        <taxon>Vertebrata</taxon>
        <taxon>Euteleostomi</taxon>
        <taxon>Actinopterygii</taxon>
        <taxon>Neopterygii</taxon>
        <taxon>Teleostei</taxon>
        <taxon>Anguilliformes</taxon>
        <taxon>Anguillidae</taxon>
        <taxon>Anguilla</taxon>
    </lineage>
</organism>
<sequence length="27" mass="3323">MLVLEDLIKEPQTDSRWKNDQSFFLRI</sequence>
<accession>A0A0E9UA21</accession>
<reference evidence="1" key="2">
    <citation type="journal article" date="2015" name="Fish Shellfish Immunol.">
        <title>Early steps in the European eel (Anguilla anguilla)-Vibrio vulnificus interaction in the gills: Role of the RtxA13 toxin.</title>
        <authorList>
            <person name="Callol A."/>
            <person name="Pajuelo D."/>
            <person name="Ebbesson L."/>
            <person name="Teles M."/>
            <person name="MacKenzie S."/>
            <person name="Amaro C."/>
        </authorList>
    </citation>
    <scope>NUCLEOTIDE SEQUENCE</scope>
</reference>
<name>A0A0E9UA21_ANGAN</name>
<dbReference type="AlphaFoldDB" id="A0A0E9UA21"/>